<dbReference type="EMBL" id="JAUNZN010000008">
    <property type="protein sequence ID" value="KAK4817722.1"/>
    <property type="molecule type" value="Genomic_DNA"/>
</dbReference>
<proteinExistence type="predicted"/>
<feature type="region of interest" description="Disordered" evidence="1">
    <location>
        <begin position="29"/>
        <end position="89"/>
    </location>
</feature>
<protein>
    <submittedName>
        <fullName evidence="2">Uncharacterized protein</fullName>
    </submittedName>
</protein>
<keyword evidence="3" id="KW-1185">Reference proteome</keyword>
<sequence length="124" mass="13134">MHSPGSDSSFILGILFTIFINELDDGAERTPSKFADATKLGMSEAPRRAGEMGQGEPHEVQQGEVPPLHLGGNSPGHQDVPGAAQIESSSAEKDLRVLVDTKSNMSQQSALATKTANDILGCFR</sequence>
<accession>A0AAN7N0Y5</accession>
<evidence type="ECO:0000313" key="3">
    <source>
        <dbReference type="Proteomes" id="UP001333110"/>
    </source>
</evidence>
<dbReference type="Proteomes" id="UP001333110">
    <property type="component" value="Unassembled WGS sequence"/>
</dbReference>
<gene>
    <name evidence="2" type="ORF">QYF61_026412</name>
</gene>
<name>A0AAN7N0Y5_MYCAM</name>
<evidence type="ECO:0000256" key="1">
    <source>
        <dbReference type="SAM" id="MobiDB-lite"/>
    </source>
</evidence>
<comment type="caution">
    <text evidence="2">The sequence shown here is derived from an EMBL/GenBank/DDBJ whole genome shotgun (WGS) entry which is preliminary data.</text>
</comment>
<evidence type="ECO:0000313" key="2">
    <source>
        <dbReference type="EMBL" id="KAK4817722.1"/>
    </source>
</evidence>
<organism evidence="2 3">
    <name type="scientific">Mycteria americana</name>
    <name type="common">Wood stork</name>
    <dbReference type="NCBI Taxonomy" id="33587"/>
    <lineage>
        <taxon>Eukaryota</taxon>
        <taxon>Metazoa</taxon>
        <taxon>Chordata</taxon>
        <taxon>Craniata</taxon>
        <taxon>Vertebrata</taxon>
        <taxon>Euteleostomi</taxon>
        <taxon>Archelosauria</taxon>
        <taxon>Archosauria</taxon>
        <taxon>Dinosauria</taxon>
        <taxon>Saurischia</taxon>
        <taxon>Theropoda</taxon>
        <taxon>Coelurosauria</taxon>
        <taxon>Aves</taxon>
        <taxon>Neognathae</taxon>
        <taxon>Neoaves</taxon>
        <taxon>Aequornithes</taxon>
        <taxon>Ciconiiformes</taxon>
        <taxon>Ciconiidae</taxon>
        <taxon>Mycteria</taxon>
    </lineage>
</organism>
<feature type="compositionally biased region" description="Basic and acidic residues" evidence="1">
    <location>
        <begin position="45"/>
        <end position="61"/>
    </location>
</feature>
<dbReference type="AlphaFoldDB" id="A0AAN7N0Y5"/>
<reference evidence="2 3" key="1">
    <citation type="journal article" date="2023" name="J. Hered.">
        <title>Chromosome-level genome of the wood stork (Mycteria americana) provides insight into avian chromosome evolution.</title>
        <authorList>
            <person name="Flamio R. Jr."/>
            <person name="Ramstad K.M."/>
        </authorList>
    </citation>
    <scope>NUCLEOTIDE SEQUENCE [LARGE SCALE GENOMIC DNA]</scope>
    <source>
        <strain evidence="2">JAX WOST 10</strain>
    </source>
</reference>